<sequence length="92" mass="10193">MRSLLNTLAAGAAVCILTAATAPTAQAGSVGVNINLNGYLPAPPGVHIYYDSGRPYYVENHQRVYLKKEKEHHEKEHHDNGKKKGHKKHHKD</sequence>
<organism evidence="3 4">
    <name type="scientific">Geomonas anaerohicana</name>
    <dbReference type="NCBI Taxonomy" id="2798583"/>
    <lineage>
        <taxon>Bacteria</taxon>
        <taxon>Pseudomonadati</taxon>
        <taxon>Thermodesulfobacteriota</taxon>
        <taxon>Desulfuromonadia</taxon>
        <taxon>Geobacterales</taxon>
        <taxon>Geobacteraceae</taxon>
        <taxon>Geomonas</taxon>
    </lineage>
</organism>
<evidence type="ECO:0000313" key="4">
    <source>
        <dbReference type="Proteomes" id="UP000614714"/>
    </source>
</evidence>
<feature type="region of interest" description="Disordered" evidence="1">
    <location>
        <begin position="64"/>
        <end position="92"/>
    </location>
</feature>
<feature type="chain" id="PRO_5046227109" evidence="2">
    <location>
        <begin position="28"/>
        <end position="92"/>
    </location>
</feature>
<comment type="caution">
    <text evidence="3">The sequence shown here is derived from an EMBL/GenBank/DDBJ whole genome shotgun (WGS) entry which is preliminary data.</text>
</comment>
<keyword evidence="4" id="KW-1185">Reference proteome</keyword>
<dbReference type="Proteomes" id="UP000614714">
    <property type="component" value="Unassembled WGS sequence"/>
</dbReference>
<proteinExistence type="predicted"/>
<evidence type="ECO:0000313" key="3">
    <source>
        <dbReference type="EMBL" id="MBJ6751247.1"/>
    </source>
</evidence>
<protein>
    <submittedName>
        <fullName evidence="3">Uncharacterized protein</fullName>
    </submittedName>
</protein>
<keyword evidence="2" id="KW-0732">Signal</keyword>
<feature type="compositionally biased region" description="Basic residues" evidence="1">
    <location>
        <begin position="80"/>
        <end position="92"/>
    </location>
</feature>
<accession>A0ABS0YH65</accession>
<dbReference type="EMBL" id="JAEMHL010000007">
    <property type="protein sequence ID" value="MBJ6751247.1"/>
    <property type="molecule type" value="Genomic_DNA"/>
</dbReference>
<feature type="compositionally biased region" description="Basic and acidic residues" evidence="1">
    <location>
        <begin position="64"/>
        <end position="79"/>
    </location>
</feature>
<gene>
    <name evidence="3" type="ORF">JFN91_13590</name>
</gene>
<name>A0ABS0YH65_9BACT</name>
<reference evidence="3 4" key="1">
    <citation type="submission" date="2020-12" db="EMBL/GenBank/DDBJ databases">
        <title>Geomonas sp. Red421, isolated from paddy soil.</title>
        <authorList>
            <person name="Xu Z."/>
            <person name="Zhang Z."/>
            <person name="Masuda Y."/>
            <person name="Itoh H."/>
            <person name="Senoo K."/>
        </authorList>
    </citation>
    <scope>NUCLEOTIDE SEQUENCE [LARGE SCALE GENOMIC DNA]</scope>
    <source>
        <strain evidence="3 4">Red421</strain>
    </source>
</reference>
<evidence type="ECO:0000256" key="2">
    <source>
        <dbReference type="SAM" id="SignalP"/>
    </source>
</evidence>
<evidence type="ECO:0000256" key="1">
    <source>
        <dbReference type="SAM" id="MobiDB-lite"/>
    </source>
</evidence>
<feature type="signal peptide" evidence="2">
    <location>
        <begin position="1"/>
        <end position="27"/>
    </location>
</feature>